<dbReference type="AlphaFoldDB" id="A0AA39QXX5"/>
<feature type="domain" description="NB-ARC" evidence="1">
    <location>
        <begin position="277"/>
        <end position="420"/>
    </location>
</feature>
<dbReference type="SUPFAM" id="SSF52540">
    <property type="entry name" value="P-loop containing nucleoside triphosphate hydrolases"/>
    <property type="match status" value="1"/>
</dbReference>
<dbReference type="Proteomes" id="UP001166286">
    <property type="component" value="Unassembled WGS sequence"/>
</dbReference>
<feature type="domain" description="Heterokaryon incompatibility" evidence="2">
    <location>
        <begin position="25"/>
        <end position="118"/>
    </location>
</feature>
<reference evidence="3" key="1">
    <citation type="submission" date="2023-03" db="EMBL/GenBank/DDBJ databases">
        <title>Complete genome of Cladonia borealis.</title>
        <authorList>
            <person name="Park H."/>
        </authorList>
    </citation>
    <scope>NUCLEOTIDE SEQUENCE</scope>
    <source>
        <strain evidence="3">ANT050790</strain>
    </source>
</reference>
<evidence type="ECO:0000259" key="2">
    <source>
        <dbReference type="Pfam" id="PF06985"/>
    </source>
</evidence>
<dbReference type="PANTHER" id="PTHR10622:SF10">
    <property type="entry name" value="HET DOMAIN-CONTAINING PROTEIN"/>
    <property type="match status" value="1"/>
</dbReference>
<dbReference type="InterPro" id="IPR002182">
    <property type="entry name" value="NB-ARC"/>
</dbReference>
<dbReference type="InterPro" id="IPR027417">
    <property type="entry name" value="P-loop_NTPase"/>
</dbReference>
<proteinExistence type="predicted"/>
<evidence type="ECO:0000313" key="4">
    <source>
        <dbReference type="Proteomes" id="UP001166286"/>
    </source>
</evidence>
<dbReference type="GO" id="GO:0043531">
    <property type="term" value="F:ADP binding"/>
    <property type="evidence" value="ECO:0007669"/>
    <property type="project" value="InterPro"/>
</dbReference>
<organism evidence="3 4">
    <name type="scientific">Cladonia borealis</name>
    <dbReference type="NCBI Taxonomy" id="184061"/>
    <lineage>
        <taxon>Eukaryota</taxon>
        <taxon>Fungi</taxon>
        <taxon>Dikarya</taxon>
        <taxon>Ascomycota</taxon>
        <taxon>Pezizomycotina</taxon>
        <taxon>Lecanoromycetes</taxon>
        <taxon>OSLEUM clade</taxon>
        <taxon>Lecanoromycetidae</taxon>
        <taxon>Lecanorales</taxon>
        <taxon>Lecanorineae</taxon>
        <taxon>Cladoniaceae</taxon>
        <taxon>Cladonia</taxon>
    </lineage>
</organism>
<evidence type="ECO:0008006" key="5">
    <source>
        <dbReference type="Google" id="ProtNLM"/>
    </source>
</evidence>
<dbReference type="Pfam" id="PF00931">
    <property type="entry name" value="NB-ARC"/>
    <property type="match status" value="1"/>
</dbReference>
<sequence length="1200" mass="135222">MRLLHSKKDGTISLTDDIIEDIPAYAILSHTWGRDYEEVTFKDIQDDPEQARSKAGYRKIEFCGKQAASDRLEYFWVDTCCIDKSNNAELAEAINSMFRWYHNAAKCYVYLADVSMSSQDDIDQALQKSRWFTRGWTLQELIAPVSVEFFSSDNMQLGDKKSLEQQLFNITGVALAALRGDPLDSFSVEQRMAWAEKRTTKKEEDKAYSLLGIFNVFMSPIYGEGTEHAFYRLEEEIKKRAKASIDRNLSQGLPMLRSDSIFLQERLLVLADVQSFLTEALSCDEHVRVILHGLPGVGKSTMARLFAHNAQKTRVILWIPGNSEAAIKQAFEQYAMQLCGSYQQCSEPVSFIAGQLCERFSGHCLIVFDGLNIPLINIQQYLFADIKEIKILITTRNKDLAPYIKATHVLQMNPLNKQLGQYLLNVYMDTDSASLTAGQAVQAEQTLQERDARRRIVKELGGLPLAIAIVGVALRKESSIPSINSQAYLAWADEVKDILLEQDPVFSDYSSSVWKAFQFAFQGILQGNGINQYAAFMAHFAASCEDASNLAEYIRLYRKFRTRNTASTRSAAIPGHPVIGQLRFLETGFFELAIKALAAVNMVTVNWTEDGPNSVPYIEMHSLVRRWLVSTNYNKVSTYAGSKMWLLGFGMYDQLNASRVGTSRFEPLLKEVSETLLKSPRILEDSHVPAQEAVFPLLLDAQIKLSKSIDFLPAGSAQRSHLHQFSRELESEIKSSYDDSLEDIDWNSMFQAWARELGEQVEYAVEYDAQEDDYMLKDFFLRTLDSHGCIPIAFGSEAPCQLHYVGQTNRIKKIQADITTRTEYLLIEYLAQEAFRQLPAITPEESSAFIRTWAERWEKDVTEIIRNCLAEVFVKLQSAADTQRLATELPSPSNSTAVVGSQSLGGYMQLWTNSSDPRNAFFAILRRTVKAATKQFLDSCPAVEILNEQKVTFMDMCERAIRKGFSDRAADAFRSQPLSAEAGTDTVFGILWELAWPGRFPGDLDNLIAAETFAAISDNLKDAAKQGFSSTFEKHLNNSSSFVEKLADEVFSASAISNMFPNWILSGWIDPLSDDEDSNDEEPAYIDLIHESKQQAISAMKSIYDDRASIADEDTAVQALKSMFDCRKVIHDEVMDRLNQPGLTDRTGMGAFFAKMHFEDCNKSLRLACFVLQNGASEDFLGSLDHLISVEKNWSFSEAR</sequence>
<evidence type="ECO:0000259" key="1">
    <source>
        <dbReference type="Pfam" id="PF00931"/>
    </source>
</evidence>
<keyword evidence="4" id="KW-1185">Reference proteome</keyword>
<dbReference type="Gene3D" id="3.40.50.300">
    <property type="entry name" value="P-loop containing nucleotide triphosphate hydrolases"/>
    <property type="match status" value="1"/>
</dbReference>
<evidence type="ECO:0000313" key="3">
    <source>
        <dbReference type="EMBL" id="KAK0509753.1"/>
    </source>
</evidence>
<dbReference type="PRINTS" id="PR00364">
    <property type="entry name" value="DISEASERSIST"/>
</dbReference>
<gene>
    <name evidence="3" type="ORF">JMJ35_008147</name>
</gene>
<protein>
    <recommendedName>
        <fullName evidence="5">HET-domain-containing protein</fullName>
    </recommendedName>
</protein>
<dbReference type="PANTHER" id="PTHR10622">
    <property type="entry name" value="HET DOMAIN-CONTAINING PROTEIN"/>
    <property type="match status" value="1"/>
</dbReference>
<dbReference type="EMBL" id="JAFEKC020000018">
    <property type="protein sequence ID" value="KAK0509753.1"/>
    <property type="molecule type" value="Genomic_DNA"/>
</dbReference>
<dbReference type="Pfam" id="PF06985">
    <property type="entry name" value="HET"/>
    <property type="match status" value="1"/>
</dbReference>
<comment type="caution">
    <text evidence="3">The sequence shown here is derived from an EMBL/GenBank/DDBJ whole genome shotgun (WGS) entry which is preliminary data.</text>
</comment>
<dbReference type="InterPro" id="IPR010730">
    <property type="entry name" value="HET"/>
</dbReference>
<name>A0AA39QXX5_9LECA</name>
<accession>A0AA39QXX5</accession>